<dbReference type="GO" id="GO:0140359">
    <property type="term" value="F:ABC-type transporter activity"/>
    <property type="evidence" value="ECO:0007669"/>
    <property type="project" value="InterPro"/>
</dbReference>
<dbReference type="InterPro" id="IPR047817">
    <property type="entry name" value="ABC2_TM_bact-type"/>
</dbReference>
<keyword evidence="2 6" id="KW-0812">Transmembrane</keyword>
<dbReference type="Proteomes" id="UP000187486">
    <property type="component" value="Unassembled WGS sequence"/>
</dbReference>
<dbReference type="PIRSF" id="PIRSF006648">
    <property type="entry name" value="DrrB"/>
    <property type="match status" value="1"/>
</dbReference>
<evidence type="ECO:0000259" key="7">
    <source>
        <dbReference type="PROSITE" id="PS51012"/>
    </source>
</evidence>
<evidence type="ECO:0000313" key="8">
    <source>
        <dbReference type="EMBL" id="OLZ54527.1"/>
    </source>
</evidence>
<feature type="transmembrane region" description="Helical" evidence="6">
    <location>
        <begin position="234"/>
        <end position="252"/>
    </location>
</feature>
<feature type="domain" description="ABC transmembrane type-2" evidence="7">
    <location>
        <begin position="27"/>
        <end position="259"/>
    </location>
</feature>
<dbReference type="OrthoDB" id="670210at2"/>
<dbReference type="EMBL" id="MQUQ01000004">
    <property type="protein sequence ID" value="OLZ54527.1"/>
    <property type="molecule type" value="Genomic_DNA"/>
</dbReference>
<evidence type="ECO:0000256" key="2">
    <source>
        <dbReference type="ARBA" id="ARBA00022692"/>
    </source>
</evidence>
<sequence>MSTLALSMRDSATMLRRNIRHMQRYPSLTLMLVGQPIVFLLLFVYVFGGTLGNGLGGAGGRAEYVGYVTPAILLITVCSAALGTAISVATDMTEGIIARFRTMAISKASVLTGHVVGAFIQTAFALAVVFGVALLVGFSPTAGVGEWFATVGVLALLTIALTWLSVALGLAAKSVETASNTPMVFMLLPFLGSGFVPTDSMPAWLRWFAEYQPFTPVIETIRGLLLGTPIGNSGWLAVGWCAVLSIVGYLWSKSLFAKERDR</sequence>
<dbReference type="STRING" id="76021.BS329_08355"/>
<keyword evidence="4 6" id="KW-0472">Membrane</keyword>
<evidence type="ECO:0000256" key="6">
    <source>
        <dbReference type="RuleBase" id="RU361157"/>
    </source>
</evidence>
<accession>A0A1R0KYV6</accession>
<keyword evidence="6" id="KW-1003">Cell membrane</keyword>
<dbReference type="InterPro" id="IPR013525">
    <property type="entry name" value="ABC2_TM"/>
</dbReference>
<evidence type="ECO:0000256" key="4">
    <source>
        <dbReference type="ARBA" id="ARBA00023136"/>
    </source>
</evidence>
<organism evidence="8 9">
    <name type="scientific">Amycolatopsis coloradensis</name>
    <dbReference type="NCBI Taxonomy" id="76021"/>
    <lineage>
        <taxon>Bacteria</taxon>
        <taxon>Bacillati</taxon>
        <taxon>Actinomycetota</taxon>
        <taxon>Actinomycetes</taxon>
        <taxon>Pseudonocardiales</taxon>
        <taxon>Pseudonocardiaceae</taxon>
        <taxon>Amycolatopsis</taxon>
    </lineage>
</organism>
<dbReference type="InterPro" id="IPR000412">
    <property type="entry name" value="ABC_2_transport"/>
</dbReference>
<dbReference type="InterPro" id="IPR051784">
    <property type="entry name" value="Nod_factor_ABC_transporter"/>
</dbReference>
<feature type="transmembrane region" description="Helical" evidence="6">
    <location>
        <begin position="110"/>
        <end position="135"/>
    </location>
</feature>
<feature type="transmembrane region" description="Helical" evidence="6">
    <location>
        <begin position="25"/>
        <end position="47"/>
    </location>
</feature>
<reference evidence="8 9" key="1">
    <citation type="submission" date="2016-01" db="EMBL/GenBank/DDBJ databases">
        <title>Amycolatopsis coloradensis genome sequencing and assembly.</title>
        <authorList>
            <person name="Mayilraj S."/>
        </authorList>
    </citation>
    <scope>NUCLEOTIDE SEQUENCE [LARGE SCALE GENOMIC DNA]</scope>
    <source>
        <strain evidence="8 9">DSM 44225</strain>
    </source>
</reference>
<dbReference type="RefSeq" id="WP_076157578.1">
    <property type="nucleotide sequence ID" value="NZ_JBEZVB010000109.1"/>
</dbReference>
<dbReference type="AlphaFoldDB" id="A0A1R0KYV6"/>
<keyword evidence="5" id="KW-0046">Antibiotic resistance</keyword>
<feature type="transmembrane region" description="Helical" evidence="6">
    <location>
        <begin position="67"/>
        <end position="89"/>
    </location>
</feature>
<dbReference type="GO" id="GO:0046677">
    <property type="term" value="P:response to antibiotic"/>
    <property type="evidence" value="ECO:0007669"/>
    <property type="project" value="UniProtKB-KW"/>
</dbReference>
<dbReference type="Pfam" id="PF01061">
    <property type="entry name" value="ABC2_membrane"/>
    <property type="match status" value="1"/>
</dbReference>
<protein>
    <recommendedName>
        <fullName evidence="6">Transport permease protein</fullName>
    </recommendedName>
</protein>
<name>A0A1R0KYV6_9PSEU</name>
<feature type="transmembrane region" description="Helical" evidence="6">
    <location>
        <begin position="147"/>
        <end position="172"/>
    </location>
</feature>
<keyword evidence="3 6" id="KW-1133">Transmembrane helix</keyword>
<comment type="subcellular location">
    <subcellularLocation>
        <location evidence="6">Cell membrane</location>
        <topology evidence="6">Multi-pass membrane protein</topology>
    </subcellularLocation>
    <subcellularLocation>
        <location evidence="1">Membrane</location>
        <topology evidence="1">Multi-pass membrane protein</topology>
    </subcellularLocation>
</comment>
<dbReference type="GO" id="GO:0043190">
    <property type="term" value="C:ATP-binding cassette (ABC) transporter complex"/>
    <property type="evidence" value="ECO:0007669"/>
    <property type="project" value="InterPro"/>
</dbReference>
<comment type="caution">
    <text evidence="8">The sequence shown here is derived from an EMBL/GenBank/DDBJ whole genome shotgun (WGS) entry which is preliminary data.</text>
</comment>
<keyword evidence="9" id="KW-1185">Reference proteome</keyword>
<feature type="transmembrane region" description="Helical" evidence="6">
    <location>
        <begin position="184"/>
        <end position="205"/>
    </location>
</feature>
<gene>
    <name evidence="8" type="ORF">BS329_08355</name>
</gene>
<evidence type="ECO:0000256" key="3">
    <source>
        <dbReference type="ARBA" id="ARBA00022989"/>
    </source>
</evidence>
<evidence type="ECO:0000256" key="5">
    <source>
        <dbReference type="ARBA" id="ARBA00023251"/>
    </source>
</evidence>
<dbReference type="PROSITE" id="PS51012">
    <property type="entry name" value="ABC_TM2"/>
    <property type="match status" value="1"/>
</dbReference>
<evidence type="ECO:0000256" key="1">
    <source>
        <dbReference type="ARBA" id="ARBA00004141"/>
    </source>
</evidence>
<comment type="similarity">
    <text evidence="6">Belongs to the ABC-2 integral membrane protein family.</text>
</comment>
<dbReference type="PANTHER" id="PTHR43229:SF2">
    <property type="entry name" value="NODULATION PROTEIN J"/>
    <property type="match status" value="1"/>
</dbReference>
<keyword evidence="6" id="KW-0813">Transport</keyword>
<proteinExistence type="inferred from homology"/>
<evidence type="ECO:0000313" key="9">
    <source>
        <dbReference type="Proteomes" id="UP000187486"/>
    </source>
</evidence>
<dbReference type="PANTHER" id="PTHR43229">
    <property type="entry name" value="NODULATION PROTEIN J"/>
    <property type="match status" value="1"/>
</dbReference>